<feature type="domain" description="Thioredoxin" evidence="5">
    <location>
        <begin position="39"/>
        <end position="177"/>
    </location>
</feature>
<dbReference type="GO" id="GO:0016209">
    <property type="term" value="F:antioxidant activity"/>
    <property type="evidence" value="ECO:0007669"/>
    <property type="project" value="InterPro"/>
</dbReference>
<dbReference type="AlphaFoldDB" id="L0A9I2"/>
<evidence type="ECO:0000256" key="4">
    <source>
        <dbReference type="ARBA" id="ARBA00023284"/>
    </source>
</evidence>
<dbReference type="EMBL" id="CP003383">
    <property type="protein sequence ID" value="AFZ69705.1"/>
    <property type="molecule type" value="Genomic_DNA"/>
</dbReference>
<dbReference type="PROSITE" id="PS00194">
    <property type="entry name" value="THIOREDOXIN_1"/>
    <property type="match status" value="1"/>
</dbReference>
<dbReference type="GO" id="GO:0016853">
    <property type="term" value="F:isomerase activity"/>
    <property type="evidence" value="ECO:0007669"/>
    <property type="project" value="UniProtKB-KW"/>
</dbReference>
<keyword evidence="7" id="KW-1185">Reference proteome</keyword>
<dbReference type="CDD" id="cd02966">
    <property type="entry name" value="TlpA_like_family"/>
    <property type="match status" value="1"/>
</dbReference>
<keyword evidence="6" id="KW-0614">Plasmid</keyword>
<proteinExistence type="predicted"/>
<dbReference type="GO" id="GO:0016491">
    <property type="term" value="F:oxidoreductase activity"/>
    <property type="evidence" value="ECO:0007669"/>
    <property type="project" value="InterPro"/>
</dbReference>
<evidence type="ECO:0000313" key="7">
    <source>
        <dbReference type="Proteomes" id="UP000010467"/>
    </source>
</evidence>
<keyword evidence="2" id="KW-0201">Cytochrome c-type biogenesis</keyword>
<dbReference type="InterPro" id="IPR017937">
    <property type="entry name" value="Thioredoxin_CS"/>
</dbReference>
<evidence type="ECO:0000259" key="5">
    <source>
        <dbReference type="PROSITE" id="PS51352"/>
    </source>
</evidence>
<dbReference type="Proteomes" id="UP000010467">
    <property type="component" value="Plasmid pDEIPE01"/>
</dbReference>
<dbReference type="KEGG" id="dpd:Deipe_4366"/>
<dbReference type="Gene3D" id="3.40.30.10">
    <property type="entry name" value="Glutaredoxin"/>
    <property type="match status" value="1"/>
</dbReference>
<dbReference type="PANTHER" id="PTHR42852">
    <property type="entry name" value="THIOL:DISULFIDE INTERCHANGE PROTEIN DSBE"/>
    <property type="match status" value="1"/>
</dbReference>
<comment type="subcellular location">
    <subcellularLocation>
        <location evidence="1">Cell envelope</location>
    </subcellularLocation>
</comment>
<keyword evidence="6" id="KW-0413">Isomerase</keyword>
<evidence type="ECO:0000256" key="2">
    <source>
        <dbReference type="ARBA" id="ARBA00022748"/>
    </source>
</evidence>
<dbReference type="InterPro" id="IPR050553">
    <property type="entry name" value="Thioredoxin_ResA/DsbE_sf"/>
</dbReference>
<dbReference type="GO" id="GO:0030313">
    <property type="term" value="C:cell envelope"/>
    <property type="evidence" value="ECO:0007669"/>
    <property type="project" value="UniProtKB-SubCell"/>
</dbReference>
<dbReference type="SUPFAM" id="SSF52833">
    <property type="entry name" value="Thioredoxin-like"/>
    <property type="match status" value="1"/>
</dbReference>
<organism evidence="6 7">
    <name type="scientific">Deinococcus peraridilitoris (strain DSM 19664 / LMG 22246 / CIP 109416 / KR-200)</name>
    <dbReference type="NCBI Taxonomy" id="937777"/>
    <lineage>
        <taxon>Bacteria</taxon>
        <taxon>Thermotogati</taxon>
        <taxon>Deinococcota</taxon>
        <taxon>Deinococci</taxon>
        <taxon>Deinococcales</taxon>
        <taxon>Deinococcaceae</taxon>
        <taxon>Deinococcus</taxon>
    </lineage>
</organism>
<dbReference type="PANTHER" id="PTHR42852:SF6">
    <property type="entry name" value="THIOL:DISULFIDE INTERCHANGE PROTEIN DSBE"/>
    <property type="match status" value="1"/>
</dbReference>
<evidence type="ECO:0000256" key="1">
    <source>
        <dbReference type="ARBA" id="ARBA00004196"/>
    </source>
</evidence>
<dbReference type="PROSITE" id="PS51352">
    <property type="entry name" value="THIOREDOXIN_2"/>
    <property type="match status" value="1"/>
</dbReference>
<dbReference type="InterPro" id="IPR000866">
    <property type="entry name" value="AhpC/TSA"/>
</dbReference>
<dbReference type="PATRIC" id="fig|937777.3.peg.4398"/>
<evidence type="ECO:0000256" key="3">
    <source>
        <dbReference type="ARBA" id="ARBA00023157"/>
    </source>
</evidence>
<dbReference type="InterPro" id="IPR036249">
    <property type="entry name" value="Thioredoxin-like_sf"/>
</dbReference>
<dbReference type="InterPro" id="IPR013766">
    <property type="entry name" value="Thioredoxin_domain"/>
</dbReference>
<name>L0A9I2_DEIPD</name>
<evidence type="ECO:0000313" key="6">
    <source>
        <dbReference type="EMBL" id="AFZ69705.1"/>
    </source>
</evidence>
<keyword evidence="3" id="KW-1015">Disulfide bond</keyword>
<reference evidence="7" key="1">
    <citation type="submission" date="2012-03" db="EMBL/GenBank/DDBJ databases">
        <title>Complete sequence of plasmid 1 of Deinococcus peraridilitoris DSM 19664.</title>
        <authorList>
            <person name="Lucas S."/>
            <person name="Copeland A."/>
            <person name="Lapidus A."/>
            <person name="Glavina del Rio T."/>
            <person name="Dalin E."/>
            <person name="Tice H."/>
            <person name="Bruce D."/>
            <person name="Goodwin L."/>
            <person name="Pitluck S."/>
            <person name="Peters L."/>
            <person name="Mikhailova N."/>
            <person name="Lu M."/>
            <person name="Kyrpides N."/>
            <person name="Mavromatis K."/>
            <person name="Ivanova N."/>
            <person name="Brettin T."/>
            <person name="Detter J.C."/>
            <person name="Han C."/>
            <person name="Larimer F."/>
            <person name="Land M."/>
            <person name="Hauser L."/>
            <person name="Markowitz V."/>
            <person name="Cheng J.-F."/>
            <person name="Hugenholtz P."/>
            <person name="Woyke T."/>
            <person name="Wu D."/>
            <person name="Pukall R."/>
            <person name="Steenblock K."/>
            <person name="Brambilla E."/>
            <person name="Klenk H.-P."/>
            <person name="Eisen J.A."/>
        </authorList>
    </citation>
    <scope>NUCLEOTIDE SEQUENCE [LARGE SCALE GENOMIC DNA]</scope>
    <source>
        <strain evidence="7">DSM 19664 / LMG 22246 / CIP 109416 / KR-200</strain>
        <plasmid evidence="7">Plasmid pDEIPE01</plasmid>
    </source>
</reference>
<dbReference type="GO" id="GO:0017004">
    <property type="term" value="P:cytochrome complex assembly"/>
    <property type="evidence" value="ECO:0007669"/>
    <property type="project" value="UniProtKB-KW"/>
</dbReference>
<dbReference type="HOGENOM" id="CLU_042529_11_2_0"/>
<sequence length="179" mass="19773">MPRSPVRCLLRRWIPPILSALLVIVLAAALLRGGAEGVPLLGQAAPNFKLETLDGSSLEFAQLRGRPVLINFWASWCLPCREEAPLLQELAARQDDRGLVVVGVVFQDTLKNARAFRDEFNLTFPSVFDPGSRTAIDYGVSAIPETFFVDRHGVVRAFVQGTLTREHLTRELPKIGVTP</sequence>
<protein>
    <submittedName>
        <fullName evidence="6">Thiol-disulfide isomerase-like thioredoxin</fullName>
    </submittedName>
</protein>
<geneLocation type="plasmid" evidence="6 7">
    <name>pDEIPE01</name>
</geneLocation>
<keyword evidence="4" id="KW-0676">Redox-active center</keyword>
<accession>L0A9I2</accession>
<dbReference type="Pfam" id="PF00578">
    <property type="entry name" value="AhpC-TSA"/>
    <property type="match status" value="1"/>
</dbReference>
<gene>
    <name evidence="6" type="ordered locus">Deipe_4366</name>
</gene>